<dbReference type="PANTHER" id="PTHR11430:SF13">
    <property type="entry name" value="NEUTROPHIL GELATINASE-ASSOCIATED LIPOCALIN"/>
    <property type="match status" value="1"/>
</dbReference>
<dbReference type="PRINTS" id="PR01275">
    <property type="entry name" value="NGELATINASE"/>
</dbReference>
<dbReference type="InterPro" id="IPR012674">
    <property type="entry name" value="Calycin"/>
</dbReference>
<name>A0ABI7YJG8_FELCA</name>
<keyword evidence="7" id="KW-0325">Glycoprotein</keyword>
<dbReference type="Pfam" id="PF00061">
    <property type="entry name" value="Lipocalin"/>
    <property type="match status" value="1"/>
</dbReference>
<evidence type="ECO:0000256" key="1">
    <source>
        <dbReference type="ARBA" id="ARBA00004613"/>
    </source>
</evidence>
<evidence type="ECO:0000259" key="10">
    <source>
        <dbReference type="Pfam" id="PF00061"/>
    </source>
</evidence>
<dbReference type="Proteomes" id="UP000823872">
    <property type="component" value="Chromosome D4"/>
</dbReference>
<comment type="similarity">
    <text evidence="2 8">Belongs to the calycin superfamily. Lipocalin family.</text>
</comment>
<dbReference type="PROSITE" id="PS00213">
    <property type="entry name" value="LIPOCALIN"/>
    <property type="match status" value="1"/>
</dbReference>
<dbReference type="SUPFAM" id="SSF50814">
    <property type="entry name" value="Lipocalins"/>
    <property type="match status" value="1"/>
</dbReference>
<feature type="compositionally biased region" description="Basic residues" evidence="9">
    <location>
        <begin position="30"/>
        <end position="42"/>
    </location>
</feature>
<reference evidence="11 12" key="1">
    <citation type="submission" date="2021-02" db="EMBL/GenBank/DDBJ databases">
        <title>Safari Cat Assemblies.</title>
        <authorList>
            <person name="Bredemeyer K.R."/>
            <person name="Murphy W.J."/>
        </authorList>
    </citation>
    <scope>NUCLEOTIDE SEQUENCE [LARGE SCALE GENOMIC DNA]</scope>
</reference>
<keyword evidence="12" id="KW-1185">Reference proteome</keyword>
<dbReference type="InterPro" id="IPR000566">
    <property type="entry name" value="Lipocln_cytosolic_FA-bd_dom"/>
</dbReference>
<dbReference type="InterPro" id="IPR002345">
    <property type="entry name" value="Lipocalin"/>
</dbReference>
<organism evidence="11 12">
    <name type="scientific">Felis catus</name>
    <name type="common">Cat</name>
    <name type="synonym">Felis silvestris catus</name>
    <dbReference type="NCBI Taxonomy" id="9685"/>
    <lineage>
        <taxon>Eukaryota</taxon>
        <taxon>Metazoa</taxon>
        <taxon>Chordata</taxon>
        <taxon>Craniata</taxon>
        <taxon>Vertebrata</taxon>
        <taxon>Euteleostomi</taxon>
        <taxon>Mammalia</taxon>
        <taxon>Eutheria</taxon>
        <taxon>Laurasiatheria</taxon>
        <taxon>Carnivora</taxon>
        <taxon>Feliformia</taxon>
        <taxon>Felidae</taxon>
        <taxon>Felinae</taxon>
        <taxon>Felis</taxon>
    </lineage>
</organism>
<dbReference type="PRINTS" id="PR00179">
    <property type="entry name" value="LIPOCALIN"/>
</dbReference>
<evidence type="ECO:0000256" key="8">
    <source>
        <dbReference type="RuleBase" id="RU003695"/>
    </source>
</evidence>
<evidence type="ECO:0000256" key="6">
    <source>
        <dbReference type="ARBA" id="ARBA00023157"/>
    </source>
</evidence>
<evidence type="ECO:0000313" key="11">
    <source>
        <dbReference type="Ensembl" id="ENSFCTP00005034948.1"/>
    </source>
</evidence>
<dbReference type="PANTHER" id="PTHR11430">
    <property type="entry name" value="LIPOCALIN"/>
    <property type="match status" value="1"/>
</dbReference>
<evidence type="ECO:0000256" key="2">
    <source>
        <dbReference type="ARBA" id="ARBA00006889"/>
    </source>
</evidence>
<evidence type="ECO:0000313" key="12">
    <source>
        <dbReference type="Proteomes" id="UP000823872"/>
    </source>
</evidence>
<evidence type="ECO:0000256" key="4">
    <source>
        <dbReference type="ARBA" id="ARBA00022525"/>
    </source>
</evidence>
<dbReference type="GeneTree" id="ENSGT01050000244868"/>
<keyword evidence="3" id="KW-0813">Transport</keyword>
<dbReference type="Gene3D" id="2.40.128.20">
    <property type="match status" value="1"/>
</dbReference>
<proteinExistence type="inferred from homology"/>
<dbReference type="InterPro" id="IPR022272">
    <property type="entry name" value="Lipocalin_CS"/>
</dbReference>
<evidence type="ECO:0000256" key="5">
    <source>
        <dbReference type="ARBA" id="ARBA00022729"/>
    </source>
</evidence>
<sequence length="321" mass="36606">MAVRWRSFASSRSPRSALCQAPPLSARHRLSAGWSPRHRSPRCRAPTGTWAGRRRRARKAGTAASGKQVSQERLRNVTQIPPGRRGILSCALPSACLMSLIRNTPQQAFADIQSGASFLGPEVMALGLLWLGLVLLGALQTQAQDSTPNLIPAPPLRRVPLQPDFQNVEFQGKWYILGLAGNEFNKEKHRQFKIYAITYELNDDNSYNVTSTLAWNQTCDHWLRIFIPTSRRGQYNLGNIERYTGIQRYVLRVAATDYIQFAMLFFKKIYRNQEYFKITLYGRTKELTPKLKENFISFAKSLGLTDEHIIFPIRIDQCMDK</sequence>
<reference evidence="11" key="3">
    <citation type="submission" date="2025-09" db="UniProtKB">
        <authorList>
            <consortium name="Ensembl"/>
        </authorList>
    </citation>
    <scope>IDENTIFICATION</scope>
    <source>
        <strain evidence="11">breed Abyssinian</strain>
    </source>
</reference>
<keyword evidence="4" id="KW-0964">Secreted</keyword>
<dbReference type="Ensembl" id="ENSFCTT00005048367.1">
    <property type="protein sequence ID" value="ENSFCTP00005034948.1"/>
    <property type="gene ID" value="ENSFCTG00005016801.1"/>
</dbReference>
<comment type="subcellular location">
    <subcellularLocation>
        <location evidence="1">Secreted</location>
    </subcellularLocation>
</comment>
<evidence type="ECO:0000256" key="9">
    <source>
        <dbReference type="SAM" id="MobiDB-lite"/>
    </source>
</evidence>
<keyword evidence="5" id="KW-0732">Signal</keyword>
<evidence type="ECO:0000256" key="3">
    <source>
        <dbReference type="ARBA" id="ARBA00022448"/>
    </source>
</evidence>
<feature type="region of interest" description="Disordered" evidence="9">
    <location>
        <begin position="30"/>
        <end position="55"/>
    </location>
</feature>
<accession>A0ABI7YJG8</accession>
<keyword evidence="6" id="KW-1015">Disulfide bond</keyword>
<evidence type="ECO:0000256" key="7">
    <source>
        <dbReference type="ARBA" id="ARBA00023180"/>
    </source>
</evidence>
<dbReference type="InterPro" id="IPR003087">
    <property type="entry name" value="LCN2/LCN12"/>
</dbReference>
<protein>
    <recommendedName>
        <fullName evidence="10">Lipocalin/cytosolic fatty-acid binding domain-containing protein</fullName>
    </recommendedName>
</protein>
<feature type="domain" description="Lipocalin/cytosolic fatty-acid binding" evidence="10">
    <location>
        <begin position="171"/>
        <end position="312"/>
    </location>
</feature>
<reference evidence="11" key="2">
    <citation type="submission" date="2025-08" db="UniProtKB">
        <authorList>
            <consortium name="Ensembl"/>
        </authorList>
    </citation>
    <scope>IDENTIFICATION</scope>
    <source>
        <strain evidence="11">breed Abyssinian</strain>
    </source>
</reference>